<organism evidence="1 2">
    <name type="scientific">Thermomonospora echinospora</name>
    <dbReference type="NCBI Taxonomy" id="1992"/>
    <lineage>
        <taxon>Bacteria</taxon>
        <taxon>Bacillati</taxon>
        <taxon>Actinomycetota</taxon>
        <taxon>Actinomycetes</taxon>
        <taxon>Streptosporangiales</taxon>
        <taxon>Thermomonosporaceae</taxon>
        <taxon>Thermomonospora</taxon>
    </lineage>
</organism>
<name>A0A1H6BJI7_9ACTN</name>
<dbReference type="AlphaFoldDB" id="A0A1H6BJI7"/>
<evidence type="ECO:0000313" key="2">
    <source>
        <dbReference type="Proteomes" id="UP000236723"/>
    </source>
</evidence>
<evidence type="ECO:0000313" key="1">
    <source>
        <dbReference type="EMBL" id="SEG60853.1"/>
    </source>
</evidence>
<reference evidence="2" key="1">
    <citation type="submission" date="2016-10" db="EMBL/GenBank/DDBJ databases">
        <authorList>
            <person name="Varghese N."/>
            <person name="Submissions S."/>
        </authorList>
    </citation>
    <scope>NUCLEOTIDE SEQUENCE [LARGE SCALE GENOMIC DNA]</scope>
    <source>
        <strain evidence="2">DSM 43163</strain>
    </source>
</reference>
<dbReference type="EMBL" id="FNVO01000007">
    <property type="protein sequence ID" value="SEG60853.1"/>
    <property type="molecule type" value="Genomic_DNA"/>
</dbReference>
<gene>
    <name evidence="1" type="ORF">SAMN04489712_107162</name>
</gene>
<accession>A0A1H6BJI7</accession>
<keyword evidence="2" id="KW-1185">Reference proteome</keyword>
<evidence type="ECO:0008006" key="3">
    <source>
        <dbReference type="Google" id="ProtNLM"/>
    </source>
</evidence>
<sequence>MMRQRRLGVDFGRVIQGGAMPDGTEDTVFLDGDLERALSSPATEGAFEVLARLTDLFAGRVWIISKCGPAVERKTRLWLDHHEFWERTGTPAGHLRFCRRRADKAGHCAELGITHMIDDRLDVHRAIRDIVGHRYLFGPWPGPVPDWVTPTPTWADVETRVTADLAGAAL</sequence>
<dbReference type="Proteomes" id="UP000236723">
    <property type="component" value="Unassembled WGS sequence"/>
</dbReference>
<proteinExistence type="predicted"/>
<protein>
    <recommendedName>
        <fullName evidence="3">5' nucleotidase, deoxy (Pyrimidine), type C protein (NT5C)</fullName>
    </recommendedName>
</protein>